<gene>
    <name evidence="1" type="ORF">HAX54_036620</name>
</gene>
<accession>A0ABS8VIC8</accession>
<reference evidence="1 2" key="1">
    <citation type="journal article" date="2021" name="BMC Genomics">
        <title>Datura genome reveals duplications of psychoactive alkaloid biosynthetic genes and high mutation rate following tissue culture.</title>
        <authorList>
            <person name="Rajewski A."/>
            <person name="Carter-House D."/>
            <person name="Stajich J."/>
            <person name="Litt A."/>
        </authorList>
    </citation>
    <scope>NUCLEOTIDE SEQUENCE [LARGE SCALE GENOMIC DNA]</scope>
    <source>
        <strain evidence="1">AR-01</strain>
    </source>
</reference>
<protein>
    <submittedName>
        <fullName evidence="1">Uncharacterized protein</fullName>
    </submittedName>
</protein>
<feature type="non-terminal residue" evidence="1">
    <location>
        <position position="84"/>
    </location>
</feature>
<dbReference type="EMBL" id="JACEIK010004866">
    <property type="protein sequence ID" value="MCD9646619.1"/>
    <property type="molecule type" value="Genomic_DNA"/>
</dbReference>
<name>A0ABS8VIC8_DATST</name>
<sequence length="84" mass="9554">MPVTHRMIVGHQLNVVSGLEYNTSRTSPSCDKSGVEGWVTVVGQSGGRITRGWGITRYKVWRTSWEFEDSTIHSFKSSRVHWDT</sequence>
<dbReference type="Proteomes" id="UP000823775">
    <property type="component" value="Unassembled WGS sequence"/>
</dbReference>
<proteinExistence type="predicted"/>
<evidence type="ECO:0000313" key="1">
    <source>
        <dbReference type="EMBL" id="MCD9646619.1"/>
    </source>
</evidence>
<comment type="caution">
    <text evidence="1">The sequence shown here is derived from an EMBL/GenBank/DDBJ whole genome shotgun (WGS) entry which is preliminary data.</text>
</comment>
<organism evidence="1 2">
    <name type="scientific">Datura stramonium</name>
    <name type="common">Jimsonweed</name>
    <name type="synonym">Common thornapple</name>
    <dbReference type="NCBI Taxonomy" id="4076"/>
    <lineage>
        <taxon>Eukaryota</taxon>
        <taxon>Viridiplantae</taxon>
        <taxon>Streptophyta</taxon>
        <taxon>Embryophyta</taxon>
        <taxon>Tracheophyta</taxon>
        <taxon>Spermatophyta</taxon>
        <taxon>Magnoliopsida</taxon>
        <taxon>eudicotyledons</taxon>
        <taxon>Gunneridae</taxon>
        <taxon>Pentapetalae</taxon>
        <taxon>asterids</taxon>
        <taxon>lamiids</taxon>
        <taxon>Solanales</taxon>
        <taxon>Solanaceae</taxon>
        <taxon>Solanoideae</taxon>
        <taxon>Datureae</taxon>
        <taxon>Datura</taxon>
    </lineage>
</organism>
<keyword evidence="2" id="KW-1185">Reference proteome</keyword>
<evidence type="ECO:0000313" key="2">
    <source>
        <dbReference type="Proteomes" id="UP000823775"/>
    </source>
</evidence>